<organism evidence="10 11">
    <name type="scientific">Polaromonas jejuensis</name>
    <dbReference type="NCBI Taxonomy" id="457502"/>
    <lineage>
        <taxon>Bacteria</taxon>
        <taxon>Pseudomonadati</taxon>
        <taxon>Pseudomonadota</taxon>
        <taxon>Betaproteobacteria</taxon>
        <taxon>Burkholderiales</taxon>
        <taxon>Comamonadaceae</taxon>
        <taxon>Polaromonas</taxon>
    </lineage>
</organism>
<evidence type="ECO:0000256" key="8">
    <source>
        <dbReference type="RuleBase" id="RU363032"/>
    </source>
</evidence>
<dbReference type="Gene3D" id="1.10.3720.10">
    <property type="entry name" value="MetI-like"/>
    <property type="match status" value="1"/>
</dbReference>
<dbReference type="Proteomes" id="UP001596084">
    <property type="component" value="Unassembled WGS sequence"/>
</dbReference>
<keyword evidence="5 8" id="KW-0812">Transmembrane</keyword>
<dbReference type="EMBL" id="JBHSMX010000066">
    <property type="protein sequence ID" value="MFC5524107.1"/>
    <property type="molecule type" value="Genomic_DNA"/>
</dbReference>
<keyword evidence="7 8" id="KW-0472">Membrane</keyword>
<accession>A0ABW0QIT6</accession>
<evidence type="ECO:0000259" key="9">
    <source>
        <dbReference type="PROSITE" id="PS50928"/>
    </source>
</evidence>
<dbReference type="InterPro" id="IPR010065">
    <property type="entry name" value="AA_ABC_transptr_permease_3TM"/>
</dbReference>
<evidence type="ECO:0000313" key="10">
    <source>
        <dbReference type="EMBL" id="MFC5524107.1"/>
    </source>
</evidence>
<evidence type="ECO:0000256" key="4">
    <source>
        <dbReference type="ARBA" id="ARBA00022475"/>
    </source>
</evidence>
<dbReference type="NCBIfam" id="TIGR01726">
    <property type="entry name" value="HEQRo_perm_3TM"/>
    <property type="match status" value="1"/>
</dbReference>
<feature type="transmembrane region" description="Helical" evidence="8">
    <location>
        <begin position="218"/>
        <end position="238"/>
    </location>
</feature>
<keyword evidence="4" id="KW-1003">Cell membrane</keyword>
<feature type="transmembrane region" description="Helical" evidence="8">
    <location>
        <begin position="122"/>
        <end position="141"/>
    </location>
</feature>
<comment type="subcellular location">
    <subcellularLocation>
        <location evidence="1">Cell inner membrane</location>
        <topology evidence="1">Multi-pass membrane protein</topology>
    </subcellularLocation>
    <subcellularLocation>
        <location evidence="8">Cell membrane</location>
        <topology evidence="8">Multi-pass membrane protein</topology>
    </subcellularLocation>
</comment>
<dbReference type="Pfam" id="PF00528">
    <property type="entry name" value="BPD_transp_1"/>
    <property type="match status" value="1"/>
</dbReference>
<feature type="transmembrane region" description="Helical" evidence="8">
    <location>
        <begin position="244"/>
        <end position="263"/>
    </location>
</feature>
<dbReference type="PANTHER" id="PTHR30614:SF41">
    <property type="entry name" value="INNER MEMBRANE AMINO-ACID ABC TRANSPORTER PERMEASE PROTEIN YHDY"/>
    <property type="match status" value="1"/>
</dbReference>
<proteinExistence type="inferred from homology"/>
<gene>
    <name evidence="10" type="ORF">ACFPP7_24825</name>
</gene>
<dbReference type="RefSeq" id="WP_068831969.1">
    <property type="nucleotide sequence ID" value="NZ_JBHSMX010000066.1"/>
</dbReference>
<keyword evidence="3 8" id="KW-0813">Transport</keyword>
<dbReference type="SUPFAM" id="SSF161098">
    <property type="entry name" value="MetI-like"/>
    <property type="match status" value="1"/>
</dbReference>
<feature type="transmembrane region" description="Helical" evidence="8">
    <location>
        <begin position="345"/>
        <end position="366"/>
    </location>
</feature>
<keyword evidence="11" id="KW-1185">Reference proteome</keyword>
<evidence type="ECO:0000256" key="5">
    <source>
        <dbReference type="ARBA" id="ARBA00022692"/>
    </source>
</evidence>
<feature type="domain" description="ABC transmembrane type-1" evidence="9">
    <location>
        <begin position="173"/>
        <end position="366"/>
    </location>
</feature>
<name>A0ABW0QIT6_9BURK</name>
<comment type="similarity">
    <text evidence="2">Belongs to the binding-protein-dependent transport system permease family. HisMQ subfamily.</text>
</comment>
<dbReference type="PROSITE" id="PS50928">
    <property type="entry name" value="ABC_TM1"/>
    <property type="match status" value="1"/>
</dbReference>
<feature type="transmembrane region" description="Helical" evidence="8">
    <location>
        <begin position="148"/>
        <end position="167"/>
    </location>
</feature>
<evidence type="ECO:0000256" key="2">
    <source>
        <dbReference type="ARBA" id="ARBA00010072"/>
    </source>
</evidence>
<feature type="transmembrane region" description="Helical" evidence="8">
    <location>
        <begin position="70"/>
        <end position="90"/>
    </location>
</feature>
<feature type="transmembrane region" description="Helical" evidence="8">
    <location>
        <begin position="173"/>
        <end position="197"/>
    </location>
</feature>
<feature type="transmembrane region" description="Helical" evidence="8">
    <location>
        <begin position="300"/>
        <end position="325"/>
    </location>
</feature>
<dbReference type="InterPro" id="IPR043429">
    <property type="entry name" value="ArtM/GltK/GlnP/TcyL/YhdX-like"/>
</dbReference>
<reference evidence="11" key="1">
    <citation type="journal article" date="2019" name="Int. J. Syst. Evol. Microbiol.">
        <title>The Global Catalogue of Microorganisms (GCM) 10K type strain sequencing project: providing services to taxonomists for standard genome sequencing and annotation.</title>
        <authorList>
            <consortium name="The Broad Institute Genomics Platform"/>
            <consortium name="The Broad Institute Genome Sequencing Center for Infectious Disease"/>
            <person name="Wu L."/>
            <person name="Ma J."/>
        </authorList>
    </citation>
    <scope>NUCLEOTIDE SEQUENCE [LARGE SCALE GENOMIC DNA]</scope>
    <source>
        <strain evidence="11">CGMCC 4.7277</strain>
    </source>
</reference>
<evidence type="ECO:0000256" key="1">
    <source>
        <dbReference type="ARBA" id="ARBA00004429"/>
    </source>
</evidence>
<evidence type="ECO:0000256" key="3">
    <source>
        <dbReference type="ARBA" id="ARBA00022448"/>
    </source>
</evidence>
<evidence type="ECO:0000256" key="7">
    <source>
        <dbReference type="ARBA" id="ARBA00023136"/>
    </source>
</evidence>
<comment type="caution">
    <text evidence="10">The sequence shown here is derived from an EMBL/GenBank/DDBJ whole genome shotgun (WGS) entry which is preliminary data.</text>
</comment>
<sequence length="378" mass="41040">MKSNSPALRWVRRNLFATAADSTLSVVCISWCLWMMSSLISWAIFTAHWEVVAENIRVFMVGTYPRDMMWRPWACAAILSLLSGMAMGGVAGPLRKITLPMIALACAAGASGYVLEFTALDLSSLCVALAGVGWLAAGLWRPVRRFSVVAWVVGIVAITLLLAPAGMERWGGLLMSVLFTLLASVLSVPLGVALAFGRRSRYPSARIICSAYIEVMRSLPLILVVYCIWIVMPLLMPSNAGPDLGRGLLGFTLFFAAYVAEYVRSGLQSVPRGQVEAAQSLGMAPGQVNRDIVLPQAIRVVMPALVGNVLDIFNTVPLLFIIGMTDFLRAGQMVLVNPQSGNRTYEVYVFMFAVYLAMASLITYGARRLEARMASGRG</sequence>
<feature type="transmembrane region" description="Helical" evidence="8">
    <location>
        <begin position="21"/>
        <end position="45"/>
    </location>
</feature>
<dbReference type="PANTHER" id="PTHR30614">
    <property type="entry name" value="MEMBRANE COMPONENT OF AMINO ACID ABC TRANSPORTER"/>
    <property type="match status" value="1"/>
</dbReference>
<keyword evidence="6 8" id="KW-1133">Transmembrane helix</keyword>
<dbReference type="InterPro" id="IPR000515">
    <property type="entry name" value="MetI-like"/>
</dbReference>
<dbReference type="CDD" id="cd06261">
    <property type="entry name" value="TM_PBP2"/>
    <property type="match status" value="1"/>
</dbReference>
<protein>
    <submittedName>
        <fullName evidence="10">Amino acid ABC transporter permease</fullName>
    </submittedName>
</protein>
<evidence type="ECO:0000313" key="11">
    <source>
        <dbReference type="Proteomes" id="UP001596084"/>
    </source>
</evidence>
<dbReference type="InterPro" id="IPR035906">
    <property type="entry name" value="MetI-like_sf"/>
</dbReference>
<evidence type="ECO:0000256" key="6">
    <source>
        <dbReference type="ARBA" id="ARBA00022989"/>
    </source>
</evidence>